<protein>
    <submittedName>
        <fullName evidence="2">Uncharacterized protein</fullName>
    </submittedName>
</protein>
<dbReference type="STRING" id="1184151.AW736_13740"/>
<dbReference type="OrthoDB" id="965837at2"/>
<keyword evidence="3" id="KW-1185">Reference proteome</keyword>
<sequence>MDTETTTPDTETPRWAIVELMGHIRYGGLVSKDTMFGTALLRIEVPTGETTFTTQLVNPSSLYRLTFCTEELARLAATSGQQKPISDWELANLEKTKALPELEARNNDDGEEADWP</sequence>
<dbReference type="AlphaFoldDB" id="A0A178IHS8"/>
<reference evidence="2 3" key="1">
    <citation type="submission" date="2016-01" db="EMBL/GenBank/DDBJ databases">
        <title>High potential of lignocellulose degradation of a new Verrucomicrobia species.</title>
        <authorList>
            <person name="Wang Y."/>
            <person name="Shi Y."/>
            <person name="Qiu Z."/>
            <person name="Liu S."/>
            <person name="Yang H."/>
        </authorList>
    </citation>
    <scope>NUCLEOTIDE SEQUENCE [LARGE SCALE GENOMIC DNA]</scope>
    <source>
        <strain evidence="2 3">TSB47</strain>
    </source>
</reference>
<accession>A0A178IHS8</accession>
<organism evidence="2 3">
    <name type="scientific">Termitidicoccus mucosus</name>
    <dbReference type="NCBI Taxonomy" id="1184151"/>
    <lineage>
        <taxon>Bacteria</taxon>
        <taxon>Pseudomonadati</taxon>
        <taxon>Verrucomicrobiota</taxon>
        <taxon>Opitutia</taxon>
        <taxon>Opitutales</taxon>
        <taxon>Opitutaceae</taxon>
        <taxon>Termitidicoccus</taxon>
    </lineage>
</organism>
<feature type="compositionally biased region" description="Basic and acidic residues" evidence="1">
    <location>
        <begin position="96"/>
        <end position="108"/>
    </location>
</feature>
<feature type="region of interest" description="Disordered" evidence="1">
    <location>
        <begin position="96"/>
        <end position="116"/>
    </location>
</feature>
<proteinExistence type="predicted"/>
<dbReference type="RefSeq" id="WP_068770757.1">
    <property type="nucleotide sequence ID" value="NZ_CP109796.1"/>
</dbReference>
<evidence type="ECO:0000256" key="1">
    <source>
        <dbReference type="SAM" id="MobiDB-lite"/>
    </source>
</evidence>
<dbReference type="Proteomes" id="UP000078486">
    <property type="component" value="Unassembled WGS sequence"/>
</dbReference>
<evidence type="ECO:0000313" key="2">
    <source>
        <dbReference type="EMBL" id="OAM89308.1"/>
    </source>
</evidence>
<gene>
    <name evidence="2" type="ORF">AW736_13740</name>
</gene>
<evidence type="ECO:0000313" key="3">
    <source>
        <dbReference type="Proteomes" id="UP000078486"/>
    </source>
</evidence>
<comment type="caution">
    <text evidence="2">The sequence shown here is derived from an EMBL/GenBank/DDBJ whole genome shotgun (WGS) entry which is preliminary data.</text>
</comment>
<dbReference type="EMBL" id="LRRQ01000099">
    <property type="protein sequence ID" value="OAM89308.1"/>
    <property type="molecule type" value="Genomic_DNA"/>
</dbReference>
<name>A0A178IHS8_9BACT</name>